<reference evidence="1" key="1">
    <citation type="submission" date="2024-07" db="EMBL/GenBank/DDBJ databases">
        <title>A survey of Mimosa microsymbionts across Brazilian biomes reveals a high diversity of Paraburkholderia nodulating endemic species, but also that Cupriavidus is common as a symbiont of widespread species.</title>
        <authorList>
            <person name="Rouws L."/>
            <person name="Barauna A."/>
            <person name="Beukes C."/>
            <person name="Rouws J.R.C."/>
            <person name="De Faria S.M."/>
            <person name="Gross E."/>
            <person name="Bueno Dos Reis Junior F."/>
            <person name="Simon M.F."/>
            <person name="Maluk M."/>
            <person name="Odee D.W."/>
            <person name="Kenicer G."/>
            <person name="Young J.P.W."/>
            <person name="Reis V.M."/>
            <person name="Zilli J."/>
            <person name="James E.K."/>
        </authorList>
    </citation>
    <scope>NUCLEOTIDE SEQUENCE</scope>
    <source>
        <strain evidence="1">EG181B</strain>
    </source>
</reference>
<name>A0ACC6UDH1_9BURK</name>
<protein>
    <submittedName>
        <fullName evidence="1">Uncharacterized protein</fullName>
    </submittedName>
</protein>
<comment type="caution">
    <text evidence="1">The sequence shown here is derived from an EMBL/GenBank/DDBJ whole genome shotgun (WGS) entry which is preliminary data.</text>
</comment>
<organism evidence="1 2">
    <name type="scientific">Paraburkholderia phymatum</name>
    <dbReference type="NCBI Taxonomy" id="148447"/>
    <lineage>
        <taxon>Bacteria</taxon>
        <taxon>Pseudomonadati</taxon>
        <taxon>Pseudomonadota</taxon>
        <taxon>Betaproteobacteria</taxon>
        <taxon>Burkholderiales</taxon>
        <taxon>Burkholderiaceae</taxon>
        <taxon>Paraburkholderia</taxon>
    </lineage>
</organism>
<keyword evidence="2" id="KW-1185">Reference proteome</keyword>
<accession>A0ACC6UDH1</accession>
<dbReference type="Proteomes" id="UP001558850">
    <property type="component" value="Unassembled WGS sequence"/>
</dbReference>
<gene>
    <name evidence="1" type="ORF">AB4Y32_38375</name>
</gene>
<evidence type="ECO:0000313" key="2">
    <source>
        <dbReference type="Proteomes" id="UP001558850"/>
    </source>
</evidence>
<evidence type="ECO:0000313" key="1">
    <source>
        <dbReference type="EMBL" id="MEX3937535.1"/>
    </source>
</evidence>
<dbReference type="EMBL" id="JBFRCH010000055">
    <property type="protein sequence ID" value="MEX3937535.1"/>
    <property type="molecule type" value="Genomic_DNA"/>
</dbReference>
<proteinExistence type="predicted"/>
<sequence>MDVVDRRKADQKRYQSPHAHVSPHLPHLPHLRSLRSSGLEPRWPGHTPNDLFYTASQREQISVAPKGRIEFDADRKPLWV</sequence>